<evidence type="ECO:0000313" key="3">
    <source>
        <dbReference type="Proteomes" id="UP001589867"/>
    </source>
</evidence>
<name>A0ABV6MF17_9ACTN</name>
<evidence type="ECO:0000313" key="2">
    <source>
        <dbReference type="EMBL" id="MFC0533169.1"/>
    </source>
</evidence>
<dbReference type="Proteomes" id="UP001589867">
    <property type="component" value="Unassembled WGS sequence"/>
</dbReference>
<feature type="compositionally biased region" description="Polar residues" evidence="1">
    <location>
        <begin position="79"/>
        <end position="91"/>
    </location>
</feature>
<accession>A0ABV6MF17</accession>
<dbReference type="RefSeq" id="WP_377260424.1">
    <property type="nucleotide sequence ID" value="NZ_JBHLUH010000079.1"/>
</dbReference>
<feature type="region of interest" description="Disordered" evidence="1">
    <location>
        <begin position="70"/>
        <end position="91"/>
    </location>
</feature>
<evidence type="ECO:0000256" key="1">
    <source>
        <dbReference type="SAM" id="MobiDB-lite"/>
    </source>
</evidence>
<gene>
    <name evidence="2" type="ORF">ACFFIA_36740</name>
</gene>
<keyword evidence="3" id="KW-1185">Reference proteome</keyword>
<reference evidence="2 3" key="1">
    <citation type="submission" date="2024-09" db="EMBL/GenBank/DDBJ databases">
        <authorList>
            <person name="Sun Q."/>
            <person name="Mori K."/>
        </authorList>
    </citation>
    <scope>NUCLEOTIDE SEQUENCE [LARGE SCALE GENOMIC DNA]</scope>
    <source>
        <strain evidence="2 3">TBRC 3947</strain>
    </source>
</reference>
<organism evidence="2 3">
    <name type="scientific">Phytohabitans kaempferiae</name>
    <dbReference type="NCBI Taxonomy" id="1620943"/>
    <lineage>
        <taxon>Bacteria</taxon>
        <taxon>Bacillati</taxon>
        <taxon>Actinomycetota</taxon>
        <taxon>Actinomycetes</taxon>
        <taxon>Micromonosporales</taxon>
        <taxon>Micromonosporaceae</taxon>
    </lineage>
</organism>
<comment type="caution">
    <text evidence="2">The sequence shown here is derived from an EMBL/GenBank/DDBJ whole genome shotgun (WGS) entry which is preliminary data.</text>
</comment>
<sequence length="91" mass="9841">MATRTVGGGRSRGMIEELPSGSLRVKVYAGTDPVTKRRHYLTETVPAGPQAQKLAEKARTRLVSQVDELMDQHLAPGPDSTSEPSRSQPAQ</sequence>
<proteinExistence type="predicted"/>
<dbReference type="EMBL" id="JBHLUH010000079">
    <property type="protein sequence ID" value="MFC0533169.1"/>
    <property type="molecule type" value="Genomic_DNA"/>
</dbReference>
<protein>
    <submittedName>
        <fullName evidence="2">Uncharacterized protein</fullName>
    </submittedName>
</protein>